<dbReference type="EMBL" id="AP014800">
    <property type="protein sequence ID" value="BAQ69793.1"/>
    <property type="molecule type" value="Genomic_DNA"/>
</dbReference>
<sequence length="173" mass="19004">MADPAETAGPRRGRNRLSLALGLSLAVNVLLLGLIGGAVLGHRSGVGRDHAVTMMALGPYGRALSDTDRAAIRKALRAEAPRFREERREVRQGFRDMLTALRGETFDADRIAAVLDRQEARVQAHAGMVRKLMLDRLSAMSPDERSAFADRLERVLRHGPPGRNRCEAPPHAR</sequence>
<keyword evidence="1" id="KW-0812">Transmembrane</keyword>
<dbReference type="AlphaFoldDB" id="A0A0D6B3T3"/>
<evidence type="ECO:0008006" key="4">
    <source>
        <dbReference type="Google" id="ProtNLM"/>
    </source>
</evidence>
<dbReference type="PATRIC" id="fig|35806.4.peg.2723"/>
<gene>
    <name evidence="2" type="ORF">NHU_02645</name>
</gene>
<keyword evidence="1" id="KW-0472">Membrane</keyword>
<evidence type="ECO:0000313" key="3">
    <source>
        <dbReference type="Proteomes" id="UP000064912"/>
    </source>
</evidence>
<organism evidence="2 3">
    <name type="scientific">Rhodovulum sulfidophilum</name>
    <name type="common">Rhodobacter sulfidophilus</name>
    <dbReference type="NCBI Taxonomy" id="35806"/>
    <lineage>
        <taxon>Bacteria</taxon>
        <taxon>Pseudomonadati</taxon>
        <taxon>Pseudomonadota</taxon>
        <taxon>Alphaproteobacteria</taxon>
        <taxon>Rhodobacterales</taxon>
        <taxon>Paracoccaceae</taxon>
        <taxon>Rhodovulum</taxon>
    </lineage>
</organism>
<feature type="transmembrane region" description="Helical" evidence="1">
    <location>
        <begin position="20"/>
        <end position="40"/>
    </location>
</feature>
<dbReference type="Pfam" id="PF13801">
    <property type="entry name" value="Metal_resist"/>
    <property type="match status" value="1"/>
</dbReference>
<accession>A0A0D6B3T3</accession>
<name>A0A0D6B3T3_RHOSU</name>
<dbReference type="KEGG" id="rsu:NHU_02645"/>
<evidence type="ECO:0000256" key="1">
    <source>
        <dbReference type="SAM" id="Phobius"/>
    </source>
</evidence>
<dbReference type="Proteomes" id="UP000064912">
    <property type="component" value="Chromosome"/>
</dbReference>
<dbReference type="InterPro" id="IPR025961">
    <property type="entry name" value="Metal_resist"/>
</dbReference>
<proteinExistence type="predicted"/>
<keyword evidence="1" id="KW-1133">Transmembrane helix</keyword>
<evidence type="ECO:0000313" key="2">
    <source>
        <dbReference type="EMBL" id="BAQ69793.1"/>
    </source>
</evidence>
<dbReference type="eggNOG" id="COG5612">
    <property type="taxonomic scope" value="Bacteria"/>
</dbReference>
<reference evidence="2 3" key="1">
    <citation type="submission" date="2015-02" db="EMBL/GenBank/DDBJ databases">
        <title>Genome sequene of Rhodovulum sulfidophilum DSM 2351.</title>
        <authorList>
            <person name="Nagao N."/>
        </authorList>
    </citation>
    <scope>NUCLEOTIDE SEQUENCE [LARGE SCALE GENOMIC DNA]</scope>
    <source>
        <strain evidence="2 3">DSM 2351</strain>
    </source>
</reference>
<protein>
    <recommendedName>
        <fullName evidence="4">Periplasmic heavy metal sensor</fullName>
    </recommendedName>
</protein>